<feature type="transmembrane region" description="Helical" evidence="1">
    <location>
        <begin position="117"/>
        <end position="140"/>
    </location>
</feature>
<evidence type="ECO:0000313" key="3">
    <source>
        <dbReference type="EMBL" id="NJW51378.1"/>
    </source>
</evidence>
<evidence type="ECO:0000256" key="2">
    <source>
        <dbReference type="SAM" id="SignalP"/>
    </source>
</evidence>
<keyword evidence="4" id="KW-1185">Reference proteome</keyword>
<feature type="transmembrane region" description="Helical" evidence="1">
    <location>
        <begin position="233"/>
        <end position="253"/>
    </location>
</feature>
<protein>
    <submittedName>
        <fullName evidence="3">YfhO family protein</fullName>
    </submittedName>
</protein>
<gene>
    <name evidence="3" type="ORF">HC175_00425</name>
</gene>
<feature type="transmembrane region" description="Helical" evidence="1">
    <location>
        <begin position="204"/>
        <end position="221"/>
    </location>
</feature>
<feature type="chain" id="PRO_5047544096" evidence="2">
    <location>
        <begin position="22"/>
        <end position="302"/>
    </location>
</feature>
<name>A0ABX1CSU2_9FLAO</name>
<feature type="signal peptide" evidence="2">
    <location>
        <begin position="1"/>
        <end position="21"/>
    </location>
</feature>
<dbReference type="RefSeq" id="WP_168136550.1">
    <property type="nucleotide sequence ID" value="NZ_JAAVJR010000001.1"/>
</dbReference>
<organism evidence="3 4">
    <name type="scientific">Salinimicrobium oceani</name>
    <dbReference type="NCBI Taxonomy" id="2722702"/>
    <lineage>
        <taxon>Bacteria</taxon>
        <taxon>Pseudomonadati</taxon>
        <taxon>Bacteroidota</taxon>
        <taxon>Flavobacteriia</taxon>
        <taxon>Flavobacteriales</taxon>
        <taxon>Flavobacteriaceae</taxon>
        <taxon>Salinimicrobium</taxon>
    </lineage>
</organism>
<feature type="transmembrane region" description="Helical" evidence="1">
    <location>
        <begin position="160"/>
        <end position="184"/>
    </location>
</feature>
<keyword evidence="1" id="KW-0812">Transmembrane</keyword>
<proteinExistence type="predicted"/>
<reference evidence="3 4" key="1">
    <citation type="submission" date="2020-03" db="EMBL/GenBank/DDBJ databases">
        <title>Salinimicrobium sp. nov, isolated from SCS.</title>
        <authorList>
            <person name="Cao W.R."/>
        </authorList>
    </citation>
    <scope>NUCLEOTIDE SEQUENCE [LARGE SCALE GENOMIC DNA]</scope>
    <source>
        <strain evidence="4">J15B91</strain>
    </source>
</reference>
<feature type="transmembrane region" description="Helical" evidence="1">
    <location>
        <begin position="69"/>
        <end position="86"/>
    </location>
</feature>
<dbReference type="EMBL" id="JAAVJR010000001">
    <property type="protein sequence ID" value="NJW51378.1"/>
    <property type="molecule type" value="Genomic_DNA"/>
</dbReference>
<dbReference type="Proteomes" id="UP000703674">
    <property type="component" value="Unassembled WGS sequence"/>
</dbReference>
<keyword evidence="2" id="KW-0732">Signal</keyword>
<sequence length="302" mass="33331">MRNFRIISVLSILTSISAAIAAAAGIFYTNGGEPYFYESIRGKEVEIYGRGLYQHMSADVAIQGIAHDYVTLFIAVPVLLVSLYFLKRGKLKAVLFHAGILHFFFLTYLFYMNMGMYNTLFLLYVLITSLSFFALAITLFEVRFSGLKEKFHTDLSRKLIGGFLMFLSIAIALLWLEIIITPLLDGSIFPAAVAHYTSLTVQGLDLSLFLPLAFVSGLLLWKNKDLGYMMSAVTLIFLCFLLTALVAKIVAMAMTGVNVVPVVFIMPTALVLTLLFSFLLFRKIRSGTAAGAQTSSSIQTGA</sequence>
<feature type="transmembrane region" description="Helical" evidence="1">
    <location>
        <begin position="93"/>
        <end position="111"/>
    </location>
</feature>
<comment type="caution">
    <text evidence="3">The sequence shown here is derived from an EMBL/GenBank/DDBJ whole genome shotgun (WGS) entry which is preliminary data.</text>
</comment>
<keyword evidence="1" id="KW-0472">Membrane</keyword>
<evidence type="ECO:0000313" key="4">
    <source>
        <dbReference type="Proteomes" id="UP000703674"/>
    </source>
</evidence>
<keyword evidence="1" id="KW-1133">Transmembrane helix</keyword>
<accession>A0ABX1CSU2</accession>
<feature type="transmembrane region" description="Helical" evidence="1">
    <location>
        <begin position="259"/>
        <end position="281"/>
    </location>
</feature>
<evidence type="ECO:0000256" key="1">
    <source>
        <dbReference type="SAM" id="Phobius"/>
    </source>
</evidence>